<evidence type="ECO:0000256" key="1">
    <source>
        <dbReference type="SAM" id="MobiDB-lite"/>
    </source>
</evidence>
<accession>A0AAW0BZU9</accession>
<feature type="compositionally biased region" description="Basic and acidic residues" evidence="1">
    <location>
        <begin position="49"/>
        <end position="58"/>
    </location>
</feature>
<feature type="compositionally biased region" description="Low complexity" evidence="1">
    <location>
        <begin position="22"/>
        <end position="39"/>
    </location>
</feature>
<feature type="compositionally biased region" description="Basic and acidic residues" evidence="1">
    <location>
        <begin position="75"/>
        <end position="84"/>
    </location>
</feature>
<gene>
    <name evidence="2" type="ORF">VNI00_013357</name>
</gene>
<dbReference type="SUPFAM" id="SSF57997">
    <property type="entry name" value="Tropomyosin"/>
    <property type="match status" value="1"/>
</dbReference>
<protein>
    <submittedName>
        <fullName evidence="2">Uncharacterized protein</fullName>
    </submittedName>
</protein>
<organism evidence="2 3">
    <name type="scientific">Paramarasmius palmivorus</name>
    <dbReference type="NCBI Taxonomy" id="297713"/>
    <lineage>
        <taxon>Eukaryota</taxon>
        <taxon>Fungi</taxon>
        <taxon>Dikarya</taxon>
        <taxon>Basidiomycota</taxon>
        <taxon>Agaricomycotina</taxon>
        <taxon>Agaricomycetes</taxon>
        <taxon>Agaricomycetidae</taxon>
        <taxon>Agaricales</taxon>
        <taxon>Marasmiineae</taxon>
        <taxon>Marasmiaceae</taxon>
        <taxon>Paramarasmius</taxon>
    </lineage>
</organism>
<name>A0AAW0BZU9_9AGAR</name>
<sequence>MWNTVKSIAFGSSTNTNGRPDSQPTPKQTTPTSSPVSVQRPEIAMPPSRHHEEAERHGGGHHRRHESKGSSSGQRRSDRNDGKVGRSVKSRQGLEKRISGMWSRKDSEEEPSSFENTEQQSRLEELERNNGSLQAKLQRATSEKRSLEATIEESKNELKKATEMVEAKEKEVAEAQKRADNATLLLEQRTNESRSRMEQQQSAARDMKASLDRKKEECRSLQANLENLQAQYQNLDAKACAADEERKRLKVQLDRQVAESDDLRRKYEACRQMLELRTKELQGAQEYLHSTRAYSGADLIRLVEALNGEIMQAAASITDVLDIETIASNRGIAGSHKAIKKEISLFLAEEMMELFHSVEIEDLDVLIQSALQAALAYQCTFWINTWSPDKGTDNFLRNIYQRQELSPTAGRWRAITKTHTKYALIDKIESSMHDHMFDAVVAIIHVAGLSPADKTHEEEITKVIRERILVIANQALQIDRIVGLEMTSEELEVYVCSAGQSFHQDSMQDVFERRDGDMDSECIALCTTDMGLRCKQMQGSEEVWQVLLKSKVLLETAFAQ</sequence>
<evidence type="ECO:0000313" key="3">
    <source>
        <dbReference type="Proteomes" id="UP001383192"/>
    </source>
</evidence>
<dbReference type="Proteomes" id="UP001383192">
    <property type="component" value="Unassembled WGS sequence"/>
</dbReference>
<dbReference type="EMBL" id="JAYKXP010000067">
    <property type="protein sequence ID" value="KAK7032183.1"/>
    <property type="molecule type" value="Genomic_DNA"/>
</dbReference>
<evidence type="ECO:0000313" key="2">
    <source>
        <dbReference type="EMBL" id="KAK7032183.1"/>
    </source>
</evidence>
<comment type="caution">
    <text evidence="2">The sequence shown here is derived from an EMBL/GenBank/DDBJ whole genome shotgun (WGS) entry which is preliminary data.</text>
</comment>
<feature type="compositionally biased region" description="Basic and acidic residues" evidence="1">
    <location>
        <begin position="92"/>
        <end position="107"/>
    </location>
</feature>
<dbReference type="AlphaFoldDB" id="A0AAW0BZU9"/>
<feature type="region of interest" description="Disordered" evidence="1">
    <location>
        <begin position="1"/>
        <end position="149"/>
    </location>
</feature>
<reference evidence="2 3" key="1">
    <citation type="submission" date="2024-01" db="EMBL/GenBank/DDBJ databases">
        <title>A draft genome for a cacao thread blight-causing isolate of Paramarasmius palmivorus.</title>
        <authorList>
            <person name="Baruah I.K."/>
            <person name="Bukari Y."/>
            <person name="Amoako-Attah I."/>
            <person name="Meinhardt L.W."/>
            <person name="Bailey B.A."/>
            <person name="Cohen S.P."/>
        </authorList>
    </citation>
    <scope>NUCLEOTIDE SEQUENCE [LARGE SCALE GENOMIC DNA]</scope>
    <source>
        <strain evidence="2 3">GH-12</strain>
    </source>
</reference>
<proteinExistence type="predicted"/>
<feature type="compositionally biased region" description="Polar residues" evidence="1">
    <location>
        <begin position="1"/>
        <end position="20"/>
    </location>
</feature>
<keyword evidence="3" id="KW-1185">Reference proteome</keyword>